<keyword evidence="2" id="KW-0812">Transmembrane</keyword>
<keyword evidence="5" id="KW-1185">Reference proteome</keyword>
<evidence type="ECO:0000313" key="5">
    <source>
        <dbReference type="Proteomes" id="UP000276542"/>
    </source>
</evidence>
<feature type="transmembrane region" description="Helical" evidence="2">
    <location>
        <begin position="84"/>
        <end position="109"/>
    </location>
</feature>
<organism evidence="4 5">
    <name type="scientific">Nocardioides cavernaquae</name>
    <dbReference type="NCBI Taxonomy" id="2321396"/>
    <lineage>
        <taxon>Bacteria</taxon>
        <taxon>Bacillati</taxon>
        <taxon>Actinomycetota</taxon>
        <taxon>Actinomycetes</taxon>
        <taxon>Propionibacteriales</taxon>
        <taxon>Nocardioidaceae</taxon>
        <taxon>Nocardioides</taxon>
    </lineage>
</organism>
<dbReference type="OrthoDB" id="3785114at2"/>
<keyword evidence="2" id="KW-1133">Transmembrane helix</keyword>
<evidence type="ECO:0000256" key="1">
    <source>
        <dbReference type="SAM" id="MobiDB-lite"/>
    </source>
</evidence>
<evidence type="ECO:0000313" key="4">
    <source>
        <dbReference type="EMBL" id="RJS45067.1"/>
    </source>
</evidence>
<name>A0A3A5HAL4_9ACTN</name>
<proteinExistence type="predicted"/>
<feature type="domain" description="DUF4190" evidence="3">
    <location>
        <begin position="84"/>
        <end position="138"/>
    </location>
</feature>
<dbReference type="RefSeq" id="WP_120058970.1">
    <property type="nucleotide sequence ID" value="NZ_QYRP01000002.1"/>
</dbReference>
<evidence type="ECO:0000259" key="3">
    <source>
        <dbReference type="Pfam" id="PF13828"/>
    </source>
</evidence>
<dbReference type="InterPro" id="IPR025241">
    <property type="entry name" value="DUF4190"/>
</dbReference>
<evidence type="ECO:0000256" key="2">
    <source>
        <dbReference type="SAM" id="Phobius"/>
    </source>
</evidence>
<keyword evidence="2" id="KW-0472">Membrane</keyword>
<dbReference type="Pfam" id="PF13828">
    <property type="entry name" value="DUF4190"/>
    <property type="match status" value="1"/>
</dbReference>
<feature type="transmembrane region" description="Helical" evidence="2">
    <location>
        <begin position="121"/>
        <end position="148"/>
    </location>
</feature>
<dbReference type="Proteomes" id="UP000276542">
    <property type="component" value="Unassembled WGS sequence"/>
</dbReference>
<feature type="compositionally biased region" description="Pro residues" evidence="1">
    <location>
        <begin position="1"/>
        <end position="10"/>
    </location>
</feature>
<feature type="compositionally biased region" description="Pro residues" evidence="1">
    <location>
        <begin position="51"/>
        <end position="66"/>
    </location>
</feature>
<protein>
    <submittedName>
        <fullName evidence="4">DUF4190 domain-containing protein</fullName>
    </submittedName>
</protein>
<sequence>MTLPPYPGQPDQPEQPGQPVPPPPPPAPPAPPSPPGPPAPPSYPQTQPSGTTPPPPPGPPAPPAPPSYQQFGGPNDANQSWSGLAIAAFVCSLTCCLGIPAVILGIIALAKTGAGKAKGRWMAVTGIVLGIIGTLVMIGLVAAVYFLAESQVAPADARPGQCVTVATEGDEVTILDLGCSTPHNGQIFAAITVTEADVARQVGGLDLCAKAALEHFPQASEGDLTGDAPSFTLNGEKLIVGGASDRTEVAAGDIVACWIEADDGELNSDPVN</sequence>
<reference evidence="5" key="1">
    <citation type="submission" date="2018-09" db="EMBL/GenBank/DDBJ databases">
        <authorList>
            <person name="Zhu H."/>
        </authorList>
    </citation>
    <scope>NUCLEOTIDE SEQUENCE [LARGE SCALE GENOMIC DNA]</scope>
    <source>
        <strain evidence="5">K1W22B-1</strain>
    </source>
</reference>
<gene>
    <name evidence="4" type="ORF">D4739_01605</name>
</gene>
<dbReference type="AlphaFoldDB" id="A0A3A5HAL4"/>
<feature type="compositionally biased region" description="Pro residues" evidence="1">
    <location>
        <begin position="16"/>
        <end position="43"/>
    </location>
</feature>
<comment type="caution">
    <text evidence="4">The sequence shown here is derived from an EMBL/GenBank/DDBJ whole genome shotgun (WGS) entry which is preliminary data.</text>
</comment>
<accession>A0A3A5HAL4</accession>
<dbReference type="EMBL" id="QYRP01000002">
    <property type="protein sequence ID" value="RJS45067.1"/>
    <property type="molecule type" value="Genomic_DNA"/>
</dbReference>
<feature type="region of interest" description="Disordered" evidence="1">
    <location>
        <begin position="1"/>
        <end position="76"/>
    </location>
</feature>